<evidence type="ECO:0000256" key="1">
    <source>
        <dbReference type="ARBA" id="ARBA00006227"/>
    </source>
</evidence>
<dbReference type="InParanoid" id="L2GTX1"/>
<comment type="similarity">
    <text evidence="1">Belongs to the universal ribosomal protein uL13 family.</text>
</comment>
<organism evidence="5 6">
    <name type="scientific">Vavraia culicis (isolate floridensis)</name>
    <name type="common">Microsporidian parasite</name>
    <dbReference type="NCBI Taxonomy" id="948595"/>
    <lineage>
        <taxon>Eukaryota</taxon>
        <taxon>Fungi</taxon>
        <taxon>Fungi incertae sedis</taxon>
        <taxon>Microsporidia</taxon>
        <taxon>Pleistophoridae</taxon>
        <taxon>Vavraia</taxon>
    </lineage>
</organism>
<keyword evidence="4" id="KW-0175">Coiled coil</keyword>
<dbReference type="VEuPathDB" id="MicrosporidiaDB:VCUG_01389"/>
<evidence type="ECO:0000256" key="4">
    <source>
        <dbReference type="SAM" id="Coils"/>
    </source>
</evidence>
<dbReference type="GO" id="GO:0022625">
    <property type="term" value="C:cytosolic large ribosomal subunit"/>
    <property type="evidence" value="ECO:0007669"/>
    <property type="project" value="TreeGrafter"/>
</dbReference>
<dbReference type="STRING" id="948595.L2GTX1"/>
<gene>
    <name evidence="5" type="ORF">VCUG_01389</name>
</gene>
<proteinExistence type="inferred from homology"/>
<evidence type="ECO:0000256" key="2">
    <source>
        <dbReference type="ARBA" id="ARBA00022980"/>
    </source>
</evidence>
<name>L2GTX1_VAVCU</name>
<dbReference type="Pfam" id="PF00572">
    <property type="entry name" value="Ribosomal_L13"/>
    <property type="match status" value="1"/>
</dbReference>
<dbReference type="GO" id="GO:0017148">
    <property type="term" value="P:negative regulation of translation"/>
    <property type="evidence" value="ECO:0007669"/>
    <property type="project" value="TreeGrafter"/>
</dbReference>
<dbReference type="GO" id="GO:0003735">
    <property type="term" value="F:structural constituent of ribosome"/>
    <property type="evidence" value="ECO:0007669"/>
    <property type="project" value="InterPro"/>
</dbReference>
<dbReference type="Proteomes" id="UP000011081">
    <property type="component" value="Unassembled WGS sequence"/>
</dbReference>
<dbReference type="InterPro" id="IPR005755">
    <property type="entry name" value="Ribosomal_uL13_euk/arc"/>
</dbReference>
<keyword evidence="3" id="KW-0687">Ribonucleoprotein</keyword>
<dbReference type="InterPro" id="IPR005822">
    <property type="entry name" value="Ribosomal_uL13"/>
</dbReference>
<dbReference type="GO" id="GO:0006412">
    <property type="term" value="P:translation"/>
    <property type="evidence" value="ECO:0007669"/>
    <property type="project" value="InterPro"/>
</dbReference>
<dbReference type="GeneID" id="19879267"/>
<protein>
    <submittedName>
        <fullName evidence="5">Ribosomal protein L13</fullName>
    </submittedName>
</protein>
<reference evidence="6" key="1">
    <citation type="submission" date="2011-03" db="EMBL/GenBank/DDBJ databases">
        <title>The genome sequence of Vavraia culicis strain floridensis.</title>
        <authorList>
            <consortium name="The Broad Institute Genome Sequencing Platform"/>
            <person name="Cuomo C."/>
            <person name="Becnel J."/>
            <person name="Sanscrainte N."/>
            <person name="Young S.K."/>
            <person name="Zeng Q."/>
            <person name="Gargeya S."/>
            <person name="Fitzgerald M."/>
            <person name="Haas B."/>
            <person name="Abouelleil A."/>
            <person name="Alvarado L."/>
            <person name="Arachchi H.M."/>
            <person name="Berlin A."/>
            <person name="Chapman S.B."/>
            <person name="Gearin G."/>
            <person name="Goldberg J."/>
            <person name="Griggs A."/>
            <person name="Gujja S."/>
            <person name="Hansen M."/>
            <person name="Heiman D."/>
            <person name="Howarth C."/>
            <person name="Larimer J."/>
            <person name="Lui A."/>
            <person name="MacDonald P.J.P."/>
            <person name="McCowen C."/>
            <person name="Montmayeur A."/>
            <person name="Murphy C."/>
            <person name="Neiman D."/>
            <person name="Pearson M."/>
            <person name="Priest M."/>
            <person name="Roberts A."/>
            <person name="Saif S."/>
            <person name="Shea T."/>
            <person name="Sisk P."/>
            <person name="Stolte C."/>
            <person name="Sykes S."/>
            <person name="Wortman J."/>
            <person name="Nusbaum C."/>
            <person name="Birren B."/>
        </authorList>
    </citation>
    <scope>NUCLEOTIDE SEQUENCE [LARGE SCALE GENOMIC DNA]</scope>
    <source>
        <strain evidence="6">floridensis</strain>
    </source>
</reference>
<evidence type="ECO:0000313" key="6">
    <source>
        <dbReference type="Proteomes" id="UP000011081"/>
    </source>
</evidence>
<accession>L2GTX1</accession>
<keyword evidence="2 5" id="KW-0689">Ribosomal protein</keyword>
<dbReference type="GO" id="GO:0003729">
    <property type="term" value="F:mRNA binding"/>
    <property type="evidence" value="ECO:0007669"/>
    <property type="project" value="TreeGrafter"/>
</dbReference>
<evidence type="ECO:0000313" key="5">
    <source>
        <dbReference type="EMBL" id="ELA47116.1"/>
    </source>
</evidence>
<dbReference type="FunCoup" id="L2GTX1">
    <property type="interactions" value="154"/>
</dbReference>
<evidence type="ECO:0000256" key="3">
    <source>
        <dbReference type="ARBA" id="ARBA00023274"/>
    </source>
</evidence>
<dbReference type="Gene3D" id="3.90.1180.10">
    <property type="entry name" value="Ribosomal protein L13"/>
    <property type="match status" value="1"/>
</dbReference>
<dbReference type="OMA" id="GMLPWKT"/>
<dbReference type="PANTHER" id="PTHR11545">
    <property type="entry name" value="RIBOSOMAL PROTEIN L13"/>
    <property type="match status" value="1"/>
</dbReference>
<dbReference type="EMBL" id="GL877424">
    <property type="protein sequence ID" value="ELA47116.1"/>
    <property type="molecule type" value="Genomic_DNA"/>
</dbReference>
<keyword evidence="6" id="KW-1185">Reference proteome</keyword>
<dbReference type="NCBIfam" id="TIGR01077">
    <property type="entry name" value="L13_A_E"/>
    <property type="match status" value="1"/>
</dbReference>
<dbReference type="OrthoDB" id="1882297at2759"/>
<feature type="coiled-coil region" evidence="4">
    <location>
        <begin position="160"/>
        <end position="207"/>
    </location>
</feature>
<dbReference type="InterPro" id="IPR036899">
    <property type="entry name" value="Ribosomal_uL13_sf"/>
</dbReference>
<dbReference type="AlphaFoldDB" id="L2GTX1"/>
<dbReference type="HOGENOM" id="CLU_076922_1_1_1"/>
<dbReference type="RefSeq" id="XP_008074409.1">
    <property type="nucleotide sequence ID" value="XM_008076218.1"/>
</dbReference>
<dbReference type="SUPFAM" id="SSF52161">
    <property type="entry name" value="Ribosomal protein L13"/>
    <property type="match status" value="1"/>
</dbReference>
<dbReference type="PANTHER" id="PTHR11545:SF3">
    <property type="entry name" value="LARGE RIBOSOMAL SUBUNIT PROTEIN UL13"/>
    <property type="match status" value="1"/>
</dbReference>
<sequence length="209" mass="24561">MYKPNRTYEHNDQSRTVVINAKDHVAGKLATFVAKHILEGVPVTVVHAENLVFTGPIERGVGRFKDFLNKRKLTNPLRGPFHHRSPSMLFTRIVKRMVPKKKYKGQCALSLLTVHDSCPDDLVSTHCMVCPRAMLKYTADPIRRFYYMKDLCFKFGWKYFNEVERQNKAVEEIKQKEREEKEKIAERESSIRESDKFKRRVEELMAQIE</sequence>